<dbReference type="STRING" id="1314782.A0A165NJ91"/>
<evidence type="ECO:0000259" key="7">
    <source>
        <dbReference type="PROSITE" id="PS50850"/>
    </source>
</evidence>
<dbReference type="InterPro" id="IPR020846">
    <property type="entry name" value="MFS_dom"/>
</dbReference>
<dbReference type="GO" id="GO:0015244">
    <property type="term" value="F:fluconazole transmembrane transporter activity"/>
    <property type="evidence" value="ECO:0007669"/>
    <property type="project" value="TreeGrafter"/>
</dbReference>
<name>A0A165NJ91_9AGAM</name>
<evidence type="ECO:0000256" key="3">
    <source>
        <dbReference type="ARBA" id="ARBA00022989"/>
    </source>
</evidence>
<evidence type="ECO:0000313" key="8">
    <source>
        <dbReference type="EMBL" id="KZT19721.1"/>
    </source>
</evidence>
<evidence type="ECO:0000256" key="2">
    <source>
        <dbReference type="ARBA" id="ARBA00022692"/>
    </source>
</evidence>
<feature type="transmembrane region" description="Helical" evidence="6">
    <location>
        <begin position="278"/>
        <end position="297"/>
    </location>
</feature>
<feature type="transmembrane region" description="Helical" evidence="6">
    <location>
        <begin position="426"/>
        <end position="447"/>
    </location>
</feature>
<dbReference type="CDD" id="cd17323">
    <property type="entry name" value="MFS_Tpo1_MDR_like"/>
    <property type="match status" value="1"/>
</dbReference>
<feature type="transmembrane region" description="Helical" evidence="6">
    <location>
        <begin position="219"/>
        <end position="238"/>
    </location>
</feature>
<feature type="transmembrane region" description="Helical" evidence="6">
    <location>
        <begin position="309"/>
        <end position="338"/>
    </location>
</feature>
<evidence type="ECO:0000313" key="9">
    <source>
        <dbReference type="Proteomes" id="UP000076761"/>
    </source>
</evidence>
<feature type="transmembrane region" description="Helical" evidence="6">
    <location>
        <begin position="492"/>
        <end position="516"/>
    </location>
</feature>
<feature type="transmembrane region" description="Helical" evidence="6">
    <location>
        <begin position="157"/>
        <end position="176"/>
    </location>
</feature>
<accession>A0A165NJ91</accession>
<feature type="compositionally biased region" description="Polar residues" evidence="5">
    <location>
        <begin position="81"/>
        <end position="90"/>
    </location>
</feature>
<dbReference type="Gene3D" id="1.20.1250.20">
    <property type="entry name" value="MFS general substrate transporter like domains"/>
    <property type="match status" value="1"/>
</dbReference>
<dbReference type="PROSITE" id="PS50850">
    <property type="entry name" value="MFS"/>
    <property type="match status" value="1"/>
</dbReference>
<dbReference type="InterPro" id="IPR011701">
    <property type="entry name" value="MFS"/>
</dbReference>
<gene>
    <name evidence="8" type="ORF">NEOLEDRAFT_1165324</name>
</gene>
<sequence>MSAASLSSFLFTMSDLLRETFIGGILNIVSKGKLCPYPDQQPGFRAPEHYYQEWQAAHPDAIDPYGHRPSTSSTTSDATAINPNTGSATATKRGIAGEKGPTPDQKTDGRVEEPTQSTDTDTEKGWDPNLVTWYGPDDPENPRNWSSAKKAFVTSQLCLLTFSVYIGSSIYTAGIVDLTMQFGVSITAATLGLTLFVIGYGVGPMFLSPLSEVPALGRMRIYIITLAIFVCIQVPTALCDNLGALLPLRFVAGFIGSPCLATGGASIADIYIPRKRAYAIGIWGISAVCGPVLGPLLGGFAADAEDWRWTIWILLWLSGGTLAFLIFCLPETSGANILHKRARRLRKLTGNENLKTEGEIEQAHMSVKEAALMTLVRPFILMLTEPIVFFLNLYIALVYGLLYLWFEAFPIVYIVDHGFNGGQEGLAFLGIFVGALIGYLFFCIYCYFYLEKQFEQDGMYIVPEKRLLPAFAGGILLPISIFWFGWTSSSSIPWIVPTIGSAFFGMGTFILFQAVLNYLGDAYPRYGASVLAGNDFFRSGLGAAFPLFARAMFNNLGGPGGVAWGSTLVALLSVVMIPIPWVLWKYGARIRKYSKYAD</sequence>
<organism evidence="8 9">
    <name type="scientific">Neolentinus lepideus HHB14362 ss-1</name>
    <dbReference type="NCBI Taxonomy" id="1314782"/>
    <lineage>
        <taxon>Eukaryota</taxon>
        <taxon>Fungi</taxon>
        <taxon>Dikarya</taxon>
        <taxon>Basidiomycota</taxon>
        <taxon>Agaricomycotina</taxon>
        <taxon>Agaricomycetes</taxon>
        <taxon>Gloeophyllales</taxon>
        <taxon>Gloeophyllaceae</taxon>
        <taxon>Neolentinus</taxon>
    </lineage>
</organism>
<evidence type="ECO:0000256" key="5">
    <source>
        <dbReference type="SAM" id="MobiDB-lite"/>
    </source>
</evidence>
<dbReference type="AlphaFoldDB" id="A0A165NJ91"/>
<feature type="transmembrane region" description="Helical" evidence="6">
    <location>
        <begin position="250"/>
        <end position="271"/>
    </location>
</feature>
<dbReference type="PANTHER" id="PTHR23502">
    <property type="entry name" value="MAJOR FACILITATOR SUPERFAMILY"/>
    <property type="match status" value="1"/>
</dbReference>
<dbReference type="GO" id="GO:0005886">
    <property type="term" value="C:plasma membrane"/>
    <property type="evidence" value="ECO:0007669"/>
    <property type="project" value="TreeGrafter"/>
</dbReference>
<protein>
    <submittedName>
        <fullName evidence="8">MFS general substrate transporter</fullName>
    </submittedName>
</protein>
<feature type="transmembrane region" description="Helical" evidence="6">
    <location>
        <begin position="467"/>
        <end position="486"/>
    </location>
</feature>
<dbReference type="Proteomes" id="UP000076761">
    <property type="component" value="Unassembled WGS sequence"/>
</dbReference>
<dbReference type="InterPro" id="IPR036259">
    <property type="entry name" value="MFS_trans_sf"/>
</dbReference>
<dbReference type="GO" id="GO:1990961">
    <property type="term" value="P:xenobiotic detoxification by transmembrane export across the plasma membrane"/>
    <property type="evidence" value="ECO:0007669"/>
    <property type="project" value="TreeGrafter"/>
</dbReference>
<dbReference type="Pfam" id="PF07690">
    <property type="entry name" value="MFS_1"/>
    <property type="match status" value="1"/>
</dbReference>
<feature type="region of interest" description="Disordered" evidence="5">
    <location>
        <begin position="60"/>
        <end position="142"/>
    </location>
</feature>
<keyword evidence="3 6" id="KW-1133">Transmembrane helix</keyword>
<dbReference type="EMBL" id="KV425635">
    <property type="protein sequence ID" value="KZT19721.1"/>
    <property type="molecule type" value="Genomic_DNA"/>
</dbReference>
<comment type="subcellular location">
    <subcellularLocation>
        <location evidence="1">Membrane</location>
        <topology evidence="1">Multi-pass membrane protein</topology>
    </subcellularLocation>
</comment>
<feature type="domain" description="Major facilitator superfamily (MFS) profile" evidence="7">
    <location>
        <begin position="153"/>
        <end position="591"/>
    </location>
</feature>
<dbReference type="OrthoDB" id="3357846at2759"/>
<feature type="transmembrane region" description="Helical" evidence="6">
    <location>
        <begin position="528"/>
        <end position="549"/>
    </location>
</feature>
<proteinExistence type="predicted"/>
<dbReference type="InParanoid" id="A0A165NJ91"/>
<keyword evidence="9" id="KW-1185">Reference proteome</keyword>
<keyword evidence="4 6" id="KW-0472">Membrane</keyword>
<evidence type="ECO:0000256" key="1">
    <source>
        <dbReference type="ARBA" id="ARBA00004141"/>
    </source>
</evidence>
<reference evidence="8 9" key="1">
    <citation type="journal article" date="2016" name="Mol. Biol. Evol.">
        <title>Comparative Genomics of Early-Diverging Mushroom-Forming Fungi Provides Insights into the Origins of Lignocellulose Decay Capabilities.</title>
        <authorList>
            <person name="Nagy L.G."/>
            <person name="Riley R."/>
            <person name="Tritt A."/>
            <person name="Adam C."/>
            <person name="Daum C."/>
            <person name="Floudas D."/>
            <person name="Sun H."/>
            <person name="Yadav J.S."/>
            <person name="Pangilinan J."/>
            <person name="Larsson K.H."/>
            <person name="Matsuura K."/>
            <person name="Barry K."/>
            <person name="Labutti K."/>
            <person name="Kuo R."/>
            <person name="Ohm R.A."/>
            <person name="Bhattacharya S.S."/>
            <person name="Shirouzu T."/>
            <person name="Yoshinaga Y."/>
            <person name="Martin F.M."/>
            <person name="Grigoriev I.V."/>
            <person name="Hibbett D.S."/>
        </authorList>
    </citation>
    <scope>NUCLEOTIDE SEQUENCE [LARGE SCALE GENOMIC DNA]</scope>
    <source>
        <strain evidence="8 9">HHB14362 ss-1</strain>
    </source>
</reference>
<dbReference type="PANTHER" id="PTHR23502:SF23">
    <property type="entry name" value="FLUCONAZOLE RESISTANCE PROTEIN 1"/>
    <property type="match status" value="1"/>
</dbReference>
<keyword evidence="2 6" id="KW-0812">Transmembrane</keyword>
<evidence type="ECO:0000256" key="4">
    <source>
        <dbReference type="ARBA" id="ARBA00023136"/>
    </source>
</evidence>
<feature type="transmembrane region" description="Helical" evidence="6">
    <location>
        <begin position="561"/>
        <end position="584"/>
    </location>
</feature>
<feature type="transmembrane region" description="Helical" evidence="6">
    <location>
        <begin position="387"/>
        <end position="406"/>
    </location>
</feature>
<dbReference type="SUPFAM" id="SSF103473">
    <property type="entry name" value="MFS general substrate transporter"/>
    <property type="match status" value="1"/>
</dbReference>
<dbReference type="FunCoup" id="A0A165NJ91">
    <property type="interactions" value="11"/>
</dbReference>
<dbReference type="FunFam" id="1.20.1250.20:FF:000011">
    <property type="entry name" value="MFS multidrug transporter, putative"/>
    <property type="match status" value="1"/>
</dbReference>
<feature type="compositionally biased region" description="Low complexity" evidence="5">
    <location>
        <begin position="70"/>
        <end position="80"/>
    </location>
</feature>
<feature type="transmembrane region" description="Helical" evidence="6">
    <location>
        <begin position="182"/>
        <end position="207"/>
    </location>
</feature>
<evidence type="ECO:0000256" key="6">
    <source>
        <dbReference type="SAM" id="Phobius"/>
    </source>
</evidence>